<gene>
    <name evidence="1" type="ORF">BLIN9172_02414</name>
</gene>
<dbReference type="AlphaFoldDB" id="A0A2H1JQX0"/>
<dbReference type="EMBL" id="FXYY01000015">
    <property type="protein sequence ID" value="SMX89849.1"/>
    <property type="molecule type" value="Genomic_DNA"/>
</dbReference>
<evidence type="ECO:0000313" key="1">
    <source>
        <dbReference type="EMBL" id="SMX89849.1"/>
    </source>
</evidence>
<name>A0A2H1JQX0_BRELN</name>
<proteinExistence type="predicted"/>
<evidence type="ECO:0000313" key="2">
    <source>
        <dbReference type="Proteomes" id="UP000234641"/>
    </source>
</evidence>
<accession>A0A2H1JQX0</accession>
<organism evidence="1 2">
    <name type="scientific">Brevibacterium linens ATCC 9172</name>
    <dbReference type="NCBI Taxonomy" id="1255617"/>
    <lineage>
        <taxon>Bacteria</taxon>
        <taxon>Bacillati</taxon>
        <taxon>Actinomycetota</taxon>
        <taxon>Actinomycetes</taxon>
        <taxon>Micrococcales</taxon>
        <taxon>Brevibacteriaceae</taxon>
        <taxon>Brevibacterium</taxon>
    </lineage>
</organism>
<reference evidence="1 2" key="1">
    <citation type="submission" date="2017-03" db="EMBL/GenBank/DDBJ databases">
        <authorList>
            <person name="Afonso C.L."/>
            <person name="Miller P.J."/>
            <person name="Scott M.A."/>
            <person name="Spackman E."/>
            <person name="Goraichik I."/>
            <person name="Dimitrov K.M."/>
            <person name="Suarez D.L."/>
            <person name="Swayne D.E."/>
        </authorList>
    </citation>
    <scope>NUCLEOTIDE SEQUENCE [LARGE SCALE GENOMIC DNA]</scope>
    <source>
        <strain evidence="1 2">ATCC 9172</strain>
    </source>
</reference>
<sequence length="60" mass="6721">MSDNELTLCLCFECSPPEFTDRAYVVVPDRGMWRVHTCPTHGPVSVAEVPVKPVSTQEEE</sequence>
<dbReference type="Proteomes" id="UP000234641">
    <property type="component" value="Unassembled WGS sequence"/>
</dbReference>
<protein>
    <submittedName>
        <fullName evidence="1">Uncharacterized protein</fullName>
    </submittedName>
</protein>